<evidence type="ECO:0000313" key="11">
    <source>
        <dbReference type="Proteomes" id="UP000187209"/>
    </source>
</evidence>
<evidence type="ECO:0000256" key="7">
    <source>
        <dbReference type="PROSITE-ProRule" id="PRU00023"/>
    </source>
</evidence>
<dbReference type="EMBL" id="MPUH01000901">
    <property type="protein sequence ID" value="OMJ72446.1"/>
    <property type="molecule type" value="Genomic_DNA"/>
</dbReference>
<dbReference type="InterPro" id="IPR000719">
    <property type="entry name" value="Prot_kinase_dom"/>
</dbReference>
<dbReference type="InterPro" id="IPR045270">
    <property type="entry name" value="STKc_AGC"/>
</dbReference>
<evidence type="ECO:0000259" key="9">
    <source>
        <dbReference type="PROSITE" id="PS50011"/>
    </source>
</evidence>
<dbReference type="SUPFAM" id="SSF56112">
    <property type="entry name" value="Protein kinase-like (PK-like)"/>
    <property type="match status" value="1"/>
</dbReference>
<evidence type="ECO:0000313" key="10">
    <source>
        <dbReference type="EMBL" id="OMJ72446.1"/>
    </source>
</evidence>
<feature type="repeat" description="ANK" evidence="7">
    <location>
        <begin position="198"/>
        <end position="230"/>
    </location>
</feature>
<protein>
    <recommendedName>
        <fullName evidence="9">Protein kinase domain-containing protein</fullName>
    </recommendedName>
</protein>
<comment type="caution">
    <text evidence="10">The sequence shown here is derived from an EMBL/GenBank/DDBJ whole genome shotgun (WGS) entry which is preliminary data.</text>
</comment>
<proteinExistence type="predicted"/>
<dbReference type="Gene3D" id="1.25.40.20">
    <property type="entry name" value="Ankyrin repeat-containing domain"/>
    <property type="match status" value="1"/>
</dbReference>
<dbReference type="Proteomes" id="UP000187209">
    <property type="component" value="Unassembled WGS sequence"/>
</dbReference>
<keyword evidence="5" id="KW-0418">Kinase</keyword>
<keyword evidence="3" id="KW-0808">Transferase</keyword>
<feature type="repeat" description="ANK" evidence="7">
    <location>
        <begin position="165"/>
        <end position="187"/>
    </location>
</feature>
<dbReference type="SMART" id="SM00248">
    <property type="entry name" value="ANK"/>
    <property type="match status" value="3"/>
</dbReference>
<sequence>MKVILENCNTCLQAPSQILLKVKKSSKVIAVLDFLSQNYFVPASAIKIFCNNVELTADTQTKILKAPNSISITTSFPEELFREAISALEYDSYDCFLQVLIKGCTQEWCLEKIIDSNGWGLIHFAASFGSINIMKCLWVPIKDQNINVQNTVKRNEKSINLVTKDGWTPLQLASYHGYEEIVKYLLEFKKIRINQLTKRGTALHCAVASQQAGVVRILLEQRASIKIEDHNQKTCIELPTTDEILQLIPQLAGQRIASKSLKLCKNDLVFTAFRVTEKFSRDYRCNVKLNLENGKFEEYLNSDENTHNQEITFKKKIIKFQSVQPCAIPVSDTKFYFKIVFPDIAINYWVENEELRDKITQKIKKVSDYCRWKGIGIRPVAANSELKIKKLNDYEPLCKKQQNVSLKEFEKICVLGSGSFGTVYLIRNIYTNELYALKSSERDKANCKGRMKYALTECEILKNLNSPFIVKLYWALVTPHHLHLVLEYCEGADLSKALALKGRLNETETCYVVASILLGLKYLHSRGIICRDLKPANILVDKAGYLKICDFGLAQNGVNGDKMNARLMGSPSYLSPEGIQNNKVGKKSDIWGLGIIAYQLLTGKLPFVGSNIEELYDMILEKKIEFPKEISQFSKEFLQFLLVKDPKLRPNAEEVQLHAFFRDIDWKLLSERKYEPPEFLLNS</sequence>
<dbReference type="Pfam" id="PF00069">
    <property type="entry name" value="Pkinase"/>
    <property type="match status" value="1"/>
</dbReference>
<dbReference type="OrthoDB" id="296761at2759"/>
<dbReference type="SUPFAM" id="SSF48403">
    <property type="entry name" value="Ankyrin repeat"/>
    <property type="match status" value="1"/>
</dbReference>
<dbReference type="InterPro" id="IPR011009">
    <property type="entry name" value="Kinase-like_dom_sf"/>
</dbReference>
<dbReference type="InterPro" id="IPR017441">
    <property type="entry name" value="Protein_kinase_ATP_BS"/>
</dbReference>
<keyword evidence="11" id="KW-1185">Reference proteome</keyword>
<keyword evidence="6 8" id="KW-0067">ATP-binding</keyword>
<name>A0A1R2B6S8_9CILI</name>
<reference evidence="10 11" key="1">
    <citation type="submission" date="2016-11" db="EMBL/GenBank/DDBJ databases">
        <title>The macronuclear genome of Stentor coeruleus: a giant cell with tiny introns.</title>
        <authorList>
            <person name="Slabodnick M."/>
            <person name="Ruby J.G."/>
            <person name="Reiff S.B."/>
            <person name="Swart E.C."/>
            <person name="Gosai S."/>
            <person name="Prabakaran S."/>
            <person name="Witkowska E."/>
            <person name="Larue G.E."/>
            <person name="Fisher S."/>
            <person name="Freeman R.M."/>
            <person name="Gunawardena J."/>
            <person name="Chu W."/>
            <person name="Stover N.A."/>
            <person name="Gregory B.D."/>
            <person name="Nowacki M."/>
            <person name="Derisi J."/>
            <person name="Roy S.W."/>
            <person name="Marshall W.F."/>
            <person name="Sood P."/>
        </authorList>
    </citation>
    <scope>NUCLEOTIDE SEQUENCE [LARGE SCALE GENOMIC DNA]</scope>
    <source>
        <strain evidence="10">WM001</strain>
    </source>
</reference>
<evidence type="ECO:0000256" key="3">
    <source>
        <dbReference type="ARBA" id="ARBA00022679"/>
    </source>
</evidence>
<dbReference type="PROSITE" id="PS50088">
    <property type="entry name" value="ANK_REPEAT"/>
    <property type="match status" value="2"/>
</dbReference>
<dbReference type="PROSITE" id="PS00107">
    <property type="entry name" value="PROTEIN_KINASE_ATP"/>
    <property type="match status" value="1"/>
</dbReference>
<dbReference type="PROSITE" id="PS50011">
    <property type="entry name" value="PROTEIN_KINASE_DOM"/>
    <property type="match status" value="1"/>
</dbReference>
<feature type="binding site" evidence="8">
    <location>
        <position position="438"/>
    </location>
    <ligand>
        <name>ATP</name>
        <dbReference type="ChEBI" id="CHEBI:30616"/>
    </ligand>
</feature>
<gene>
    <name evidence="10" type="ORF">SteCoe_29129</name>
</gene>
<evidence type="ECO:0000256" key="5">
    <source>
        <dbReference type="ARBA" id="ARBA00022777"/>
    </source>
</evidence>
<dbReference type="Gene3D" id="3.30.200.20">
    <property type="entry name" value="Phosphorylase Kinase, domain 1"/>
    <property type="match status" value="1"/>
</dbReference>
<dbReference type="GO" id="GO:0005524">
    <property type="term" value="F:ATP binding"/>
    <property type="evidence" value="ECO:0007669"/>
    <property type="project" value="UniProtKB-UniRule"/>
</dbReference>
<dbReference type="InterPro" id="IPR002110">
    <property type="entry name" value="Ankyrin_rpt"/>
</dbReference>
<dbReference type="FunFam" id="3.30.200.20:FF:000042">
    <property type="entry name" value="Aurora kinase A"/>
    <property type="match status" value="1"/>
</dbReference>
<evidence type="ECO:0000256" key="1">
    <source>
        <dbReference type="ARBA" id="ARBA00011245"/>
    </source>
</evidence>
<keyword evidence="4 8" id="KW-0547">Nucleotide-binding</keyword>
<evidence type="ECO:0000256" key="2">
    <source>
        <dbReference type="ARBA" id="ARBA00022527"/>
    </source>
</evidence>
<dbReference type="SMART" id="SM00220">
    <property type="entry name" value="S_TKc"/>
    <property type="match status" value="1"/>
</dbReference>
<dbReference type="Gene3D" id="1.10.510.10">
    <property type="entry name" value="Transferase(Phosphotransferase) domain 1"/>
    <property type="match status" value="1"/>
</dbReference>
<evidence type="ECO:0000256" key="6">
    <source>
        <dbReference type="ARBA" id="ARBA00022840"/>
    </source>
</evidence>
<feature type="domain" description="Protein kinase" evidence="9">
    <location>
        <begin position="409"/>
        <end position="661"/>
    </location>
</feature>
<keyword evidence="7" id="KW-0040">ANK repeat</keyword>
<dbReference type="CDD" id="cd05123">
    <property type="entry name" value="STKc_AGC"/>
    <property type="match status" value="1"/>
</dbReference>
<dbReference type="GO" id="GO:0004674">
    <property type="term" value="F:protein serine/threonine kinase activity"/>
    <property type="evidence" value="ECO:0007669"/>
    <property type="project" value="UniProtKB-KW"/>
</dbReference>
<dbReference type="Pfam" id="PF12796">
    <property type="entry name" value="Ank_2"/>
    <property type="match status" value="1"/>
</dbReference>
<evidence type="ECO:0000256" key="8">
    <source>
        <dbReference type="PROSITE-ProRule" id="PRU10141"/>
    </source>
</evidence>
<organism evidence="10 11">
    <name type="scientific">Stentor coeruleus</name>
    <dbReference type="NCBI Taxonomy" id="5963"/>
    <lineage>
        <taxon>Eukaryota</taxon>
        <taxon>Sar</taxon>
        <taxon>Alveolata</taxon>
        <taxon>Ciliophora</taxon>
        <taxon>Postciliodesmatophora</taxon>
        <taxon>Heterotrichea</taxon>
        <taxon>Heterotrichida</taxon>
        <taxon>Stentoridae</taxon>
        <taxon>Stentor</taxon>
    </lineage>
</organism>
<evidence type="ECO:0000256" key="4">
    <source>
        <dbReference type="ARBA" id="ARBA00022741"/>
    </source>
</evidence>
<dbReference type="AlphaFoldDB" id="A0A1R2B6S8"/>
<comment type="subunit">
    <text evidence="1">Monomer.</text>
</comment>
<keyword evidence="2" id="KW-0723">Serine/threonine-protein kinase</keyword>
<accession>A0A1R2B6S8</accession>
<dbReference type="PROSITE" id="PS50297">
    <property type="entry name" value="ANK_REP_REGION"/>
    <property type="match status" value="1"/>
</dbReference>
<dbReference type="PANTHER" id="PTHR24351">
    <property type="entry name" value="RIBOSOMAL PROTEIN S6 KINASE"/>
    <property type="match status" value="1"/>
</dbReference>
<dbReference type="FunFam" id="1.10.510.10:FF:000571">
    <property type="entry name" value="Maternal embryonic leucine zipper kinase"/>
    <property type="match status" value="1"/>
</dbReference>
<dbReference type="InterPro" id="IPR036770">
    <property type="entry name" value="Ankyrin_rpt-contain_sf"/>
</dbReference>